<dbReference type="Pfam" id="PF00501">
    <property type="entry name" value="AMP-binding"/>
    <property type="match status" value="1"/>
</dbReference>
<evidence type="ECO:0000256" key="1">
    <source>
        <dbReference type="ARBA" id="ARBA00022450"/>
    </source>
</evidence>
<dbReference type="AlphaFoldDB" id="A0A5J4L2K8"/>
<evidence type="ECO:0000256" key="2">
    <source>
        <dbReference type="ARBA" id="ARBA00022553"/>
    </source>
</evidence>
<dbReference type="CDD" id="cd19531">
    <property type="entry name" value="LCL_NRPS-like"/>
    <property type="match status" value="1"/>
</dbReference>
<evidence type="ECO:0000313" key="6">
    <source>
        <dbReference type="Proteomes" id="UP000326912"/>
    </source>
</evidence>
<evidence type="ECO:0000313" key="5">
    <source>
        <dbReference type="EMBL" id="GER91696.1"/>
    </source>
</evidence>
<dbReference type="GO" id="GO:0031177">
    <property type="term" value="F:phosphopantetheine binding"/>
    <property type="evidence" value="ECO:0007669"/>
    <property type="project" value="TreeGrafter"/>
</dbReference>
<comment type="caution">
    <text evidence="5">The sequence shown here is derived from an EMBL/GenBank/DDBJ whole genome shotgun (WGS) entry which is preliminary data.</text>
</comment>
<feature type="domain" description="Condensation" evidence="4">
    <location>
        <begin position="45"/>
        <end position="482"/>
    </location>
</feature>
<feature type="domain" description="AMP-dependent synthetase/ligase" evidence="3">
    <location>
        <begin position="502"/>
        <end position="572"/>
    </location>
</feature>
<dbReference type="Proteomes" id="UP000326912">
    <property type="component" value="Unassembled WGS sequence"/>
</dbReference>
<keyword evidence="6" id="KW-1185">Reference proteome</keyword>
<organism evidence="5 6">
    <name type="scientific">Dictyobacter vulcani</name>
    <dbReference type="NCBI Taxonomy" id="2607529"/>
    <lineage>
        <taxon>Bacteria</taxon>
        <taxon>Bacillati</taxon>
        <taxon>Chloroflexota</taxon>
        <taxon>Ktedonobacteria</taxon>
        <taxon>Ktedonobacterales</taxon>
        <taxon>Dictyobacteraceae</taxon>
        <taxon>Dictyobacter</taxon>
    </lineage>
</organism>
<dbReference type="GO" id="GO:0044550">
    <property type="term" value="P:secondary metabolite biosynthetic process"/>
    <property type="evidence" value="ECO:0007669"/>
    <property type="project" value="TreeGrafter"/>
</dbReference>
<dbReference type="Gene3D" id="3.30.559.10">
    <property type="entry name" value="Chloramphenicol acetyltransferase-like domain"/>
    <property type="match status" value="1"/>
</dbReference>
<dbReference type="EMBL" id="BKZW01000004">
    <property type="protein sequence ID" value="GER91696.1"/>
    <property type="molecule type" value="Genomic_DNA"/>
</dbReference>
<evidence type="ECO:0000259" key="4">
    <source>
        <dbReference type="Pfam" id="PF00668"/>
    </source>
</evidence>
<keyword evidence="1" id="KW-0596">Phosphopantetheine</keyword>
<dbReference type="SUPFAM" id="SSF52777">
    <property type="entry name" value="CoA-dependent acyltransferases"/>
    <property type="match status" value="2"/>
</dbReference>
<accession>A0A5J4L2K8</accession>
<evidence type="ECO:0000259" key="3">
    <source>
        <dbReference type="Pfam" id="PF00501"/>
    </source>
</evidence>
<gene>
    <name evidence="5" type="ORF">KDW_58580</name>
</gene>
<proteinExistence type="predicted"/>
<dbReference type="Gene3D" id="3.30.559.30">
    <property type="entry name" value="Nonribosomal peptide synthetase, condensation domain"/>
    <property type="match status" value="1"/>
</dbReference>
<dbReference type="SUPFAM" id="SSF56801">
    <property type="entry name" value="Acetyl-CoA synthetase-like"/>
    <property type="match status" value="1"/>
</dbReference>
<dbReference type="InterPro" id="IPR042099">
    <property type="entry name" value="ANL_N_sf"/>
</dbReference>
<dbReference type="GO" id="GO:0043041">
    <property type="term" value="P:amino acid activation for nonribosomal peptide biosynthetic process"/>
    <property type="evidence" value="ECO:0007669"/>
    <property type="project" value="TreeGrafter"/>
</dbReference>
<dbReference type="GO" id="GO:0008610">
    <property type="term" value="P:lipid biosynthetic process"/>
    <property type="evidence" value="ECO:0007669"/>
    <property type="project" value="UniProtKB-ARBA"/>
</dbReference>
<dbReference type="FunFam" id="3.30.559.30:FF:000001">
    <property type="entry name" value="Non-ribosomal peptide synthetase"/>
    <property type="match status" value="1"/>
</dbReference>
<evidence type="ECO:0008006" key="7">
    <source>
        <dbReference type="Google" id="ProtNLM"/>
    </source>
</evidence>
<dbReference type="InterPro" id="IPR001242">
    <property type="entry name" value="Condensation_dom"/>
</dbReference>
<dbReference type="InterPro" id="IPR023213">
    <property type="entry name" value="CAT-like_dom_sf"/>
</dbReference>
<name>A0A5J4L2K8_9CHLR</name>
<reference evidence="5 6" key="1">
    <citation type="submission" date="2019-10" db="EMBL/GenBank/DDBJ databases">
        <title>Dictyobacter vulcani sp. nov., within the class Ktedonobacteria, isolated from soil of volcanic Mt. Zao.</title>
        <authorList>
            <person name="Zheng Y."/>
            <person name="Wang C.M."/>
            <person name="Sakai Y."/>
            <person name="Abe K."/>
            <person name="Yokota A."/>
            <person name="Yabe S."/>
        </authorList>
    </citation>
    <scope>NUCLEOTIDE SEQUENCE [LARGE SCALE GENOMIC DNA]</scope>
    <source>
        <strain evidence="5 6">W12</strain>
    </source>
</reference>
<dbReference type="InterPro" id="IPR000873">
    <property type="entry name" value="AMP-dep_synth/lig_dom"/>
</dbReference>
<sequence>MSGLAQRIATLSPEKRKLFLKNIAEKRENTAAYPVLMRRKDDVPAPLSFAQQRLWFLDQLEPGSTAYNVPLALRLRGAFNVSALEQTLREVVRRHESLRTRFVARAGSAYQHIDPVESFLFSIVPVADQDQVQPLIEQEAQQPFDLEQGPLFRARLLLVSKQDAILLLTLHHSISDGWSMGVLTNEIGQLYPAIVAGQPSPLPELPLQYADYALWQRNWLQGDVLNVQLDYWKKQLGGAEPLALPTDRSRPAVQTYRGSSQRLVISRELSQTLKLFSQREGSTLFMTLLAAWQVLLSHYSGQEDISVGTPIANRTQAQLEGLIGFFINTLVLRSDLSGNPDFREVLRRVKEVALGAYAHQDIPFEKLVDILQPERDRSRSPLFQVLFVLQNLPSKQQSWTDIQIEALESEHKSAKFDLSMAASESPLGLTFDLEYNTDLFDAATIERMLGHWQRLLAALTARPDVPVQELTFLSAQERQQLLVDWNEPQQQFPVTATLIESFERQVVLNPQAIAVADEQHSLTYAQLNAEANQLAHALRRDGVGPNQLVGLSMDRSVRLLVGVLGILKAGGPTCHWTQPIPLIACALCWPMPVSSAS</sequence>
<dbReference type="Pfam" id="PF00668">
    <property type="entry name" value="Condensation"/>
    <property type="match status" value="1"/>
</dbReference>
<dbReference type="PANTHER" id="PTHR45527:SF14">
    <property type="entry name" value="PLIPASTATIN SYNTHASE SUBUNIT B"/>
    <property type="match status" value="1"/>
</dbReference>
<dbReference type="GO" id="GO:0003824">
    <property type="term" value="F:catalytic activity"/>
    <property type="evidence" value="ECO:0007669"/>
    <property type="project" value="InterPro"/>
</dbReference>
<dbReference type="Gene3D" id="3.40.50.12780">
    <property type="entry name" value="N-terminal domain of ligase-like"/>
    <property type="match status" value="1"/>
</dbReference>
<dbReference type="PANTHER" id="PTHR45527">
    <property type="entry name" value="NONRIBOSOMAL PEPTIDE SYNTHETASE"/>
    <property type="match status" value="1"/>
</dbReference>
<protein>
    <recommendedName>
        <fullName evidence="7">Condensation domain-containing protein</fullName>
    </recommendedName>
</protein>
<dbReference type="FunFam" id="3.30.559.10:FF:000012">
    <property type="entry name" value="Non-ribosomal peptide synthetase"/>
    <property type="match status" value="1"/>
</dbReference>
<keyword evidence="2" id="KW-0597">Phosphoprotein</keyword>
<dbReference type="GO" id="GO:0005829">
    <property type="term" value="C:cytosol"/>
    <property type="evidence" value="ECO:0007669"/>
    <property type="project" value="TreeGrafter"/>
</dbReference>